<organism evidence="1 2">
    <name type="scientific">Eumeta variegata</name>
    <name type="common">Bagworm moth</name>
    <name type="synonym">Eumeta japonica</name>
    <dbReference type="NCBI Taxonomy" id="151549"/>
    <lineage>
        <taxon>Eukaryota</taxon>
        <taxon>Metazoa</taxon>
        <taxon>Ecdysozoa</taxon>
        <taxon>Arthropoda</taxon>
        <taxon>Hexapoda</taxon>
        <taxon>Insecta</taxon>
        <taxon>Pterygota</taxon>
        <taxon>Neoptera</taxon>
        <taxon>Endopterygota</taxon>
        <taxon>Lepidoptera</taxon>
        <taxon>Glossata</taxon>
        <taxon>Ditrysia</taxon>
        <taxon>Tineoidea</taxon>
        <taxon>Psychidae</taxon>
        <taxon>Oiketicinae</taxon>
        <taxon>Eumeta</taxon>
    </lineage>
</organism>
<accession>A0A4C1XVC4</accession>
<gene>
    <name evidence="1" type="ORF">EVAR_40544_1</name>
</gene>
<protein>
    <submittedName>
        <fullName evidence="1">Uncharacterized protein</fullName>
    </submittedName>
</protein>
<dbReference type="EMBL" id="BGZK01000972">
    <property type="protein sequence ID" value="GBP66952.1"/>
    <property type="molecule type" value="Genomic_DNA"/>
</dbReference>
<proteinExistence type="predicted"/>
<keyword evidence="2" id="KW-1185">Reference proteome</keyword>
<evidence type="ECO:0000313" key="2">
    <source>
        <dbReference type="Proteomes" id="UP000299102"/>
    </source>
</evidence>
<name>A0A4C1XVC4_EUMVA</name>
<comment type="caution">
    <text evidence="1">The sequence shown here is derived from an EMBL/GenBank/DDBJ whole genome shotgun (WGS) entry which is preliminary data.</text>
</comment>
<sequence length="110" mass="12378">MDSNTLYMPIILGVSLDRPGIPSSDRDFMAMRQSRSIPYNEPIEIRLRVQFSSALHLSQIKRIAYFVLTQVHAPAVSMLLISYLPSLFTYAPIDGLAATYKQAQCCREAP</sequence>
<dbReference type="AlphaFoldDB" id="A0A4C1XVC4"/>
<reference evidence="1 2" key="1">
    <citation type="journal article" date="2019" name="Commun. Biol.">
        <title>The bagworm genome reveals a unique fibroin gene that provides high tensile strength.</title>
        <authorList>
            <person name="Kono N."/>
            <person name="Nakamura H."/>
            <person name="Ohtoshi R."/>
            <person name="Tomita M."/>
            <person name="Numata K."/>
            <person name="Arakawa K."/>
        </authorList>
    </citation>
    <scope>NUCLEOTIDE SEQUENCE [LARGE SCALE GENOMIC DNA]</scope>
</reference>
<evidence type="ECO:0000313" key="1">
    <source>
        <dbReference type="EMBL" id="GBP66952.1"/>
    </source>
</evidence>
<dbReference type="Proteomes" id="UP000299102">
    <property type="component" value="Unassembled WGS sequence"/>
</dbReference>